<comment type="catalytic activity">
    <reaction evidence="2">
        <text>thiamine phosphate + ATP = thiamine diphosphate + ADP</text>
        <dbReference type="Rhea" id="RHEA:15913"/>
        <dbReference type="ChEBI" id="CHEBI:30616"/>
        <dbReference type="ChEBI" id="CHEBI:37575"/>
        <dbReference type="ChEBI" id="CHEBI:58937"/>
        <dbReference type="ChEBI" id="CHEBI:456216"/>
        <dbReference type="EC" id="2.7.4.16"/>
    </reaction>
</comment>
<dbReference type="InterPro" id="IPR016188">
    <property type="entry name" value="PurM-like_N"/>
</dbReference>
<name>A0ABT0MK06_9GAMM</name>
<feature type="binding site" evidence="2">
    <location>
        <position position="40"/>
    </location>
    <ligand>
        <name>Mg(2+)</name>
        <dbReference type="ChEBI" id="CHEBI:18420"/>
        <label>4</label>
    </ligand>
</feature>
<keyword evidence="2 5" id="KW-0808">Transferase</keyword>
<feature type="binding site" evidence="2">
    <location>
        <position position="156"/>
    </location>
    <ligand>
        <name>ATP</name>
        <dbReference type="ChEBI" id="CHEBI:30616"/>
    </ligand>
</feature>
<feature type="binding site" evidence="2">
    <location>
        <position position="85"/>
    </location>
    <ligand>
        <name>Mg(2+)</name>
        <dbReference type="ChEBI" id="CHEBI:18420"/>
        <label>3</label>
    </ligand>
</feature>
<keyword evidence="2" id="KW-0547">Nucleotide-binding</keyword>
<proteinExistence type="inferred from homology"/>
<keyword evidence="2 5" id="KW-0418">Kinase</keyword>
<dbReference type="EMBL" id="JAMBEP010000001">
    <property type="protein sequence ID" value="MCL1634579.1"/>
    <property type="molecule type" value="Genomic_DNA"/>
</dbReference>
<feature type="domain" description="PurM-like N-terminal" evidence="3">
    <location>
        <begin position="38"/>
        <end position="148"/>
    </location>
</feature>
<evidence type="ECO:0000256" key="2">
    <source>
        <dbReference type="HAMAP-Rule" id="MF_02128"/>
    </source>
</evidence>
<dbReference type="CDD" id="cd02194">
    <property type="entry name" value="ThiL"/>
    <property type="match status" value="1"/>
</dbReference>
<evidence type="ECO:0000259" key="4">
    <source>
        <dbReference type="Pfam" id="PF02769"/>
    </source>
</evidence>
<comment type="miscellaneous">
    <text evidence="2">Reaction mechanism of ThiL seems to utilize a direct, inline transfer of the gamma-phosphate of ATP to TMP rather than a phosphorylated enzyme intermediate.</text>
</comment>
<sequence>MARGGSERRAAEVTAEFDLIERIRMRAGARSDVILGIGDDAALLQVPAGKQLVVAMDTLNEGVHFPPETMAADIGWKSLAVNLSDLSAMGAQPAWCTLSLSLPQADRAWLDEFLDGFLALAASHGVALVGGDTTRGPLSVCVTAHGFVDEGRALRRDGARPGDDVWVSGTLGDAAAALAQWRDGEPVVSALKTRLDRPTPRTALGLALHGIANACIDVSDGLLADLGHVCRSSGVGAEISVMELPASDALLGAFDEGTRFIFQATGGDDYELCFAAPEHCRDAIEAIGEQERIRVTRIGRIIAGQGVRALRRDGSPWAPPSAGYTHFVS</sequence>
<comment type="caution">
    <text evidence="5">The sequence shown here is derived from an EMBL/GenBank/DDBJ whole genome shotgun (WGS) entry which is preliminary data.</text>
</comment>
<evidence type="ECO:0000256" key="1">
    <source>
        <dbReference type="ARBA" id="ARBA00022977"/>
    </source>
</evidence>
<feature type="binding site" evidence="2">
    <location>
        <position position="217"/>
    </location>
    <ligand>
        <name>Mg(2+)</name>
        <dbReference type="ChEBI" id="CHEBI:18420"/>
        <label>3</label>
    </ligand>
</feature>
<dbReference type="InterPro" id="IPR010918">
    <property type="entry name" value="PurM-like_C_dom"/>
</dbReference>
<keyword evidence="2" id="KW-0479">Metal-binding</keyword>
<feature type="binding site" evidence="2">
    <location>
        <begin position="131"/>
        <end position="132"/>
    </location>
    <ligand>
        <name>ATP</name>
        <dbReference type="ChEBI" id="CHEBI:30616"/>
    </ligand>
</feature>
<feature type="binding site" evidence="2">
    <location>
        <position position="40"/>
    </location>
    <ligand>
        <name>Mg(2+)</name>
        <dbReference type="ChEBI" id="CHEBI:18420"/>
        <label>3</label>
    </ligand>
</feature>
<dbReference type="GO" id="GO:0009030">
    <property type="term" value="F:thiamine-phosphate kinase activity"/>
    <property type="evidence" value="ECO:0007669"/>
    <property type="project" value="UniProtKB-EC"/>
</dbReference>
<dbReference type="PANTHER" id="PTHR30270:SF0">
    <property type="entry name" value="THIAMINE-MONOPHOSPHATE KINASE"/>
    <property type="match status" value="1"/>
</dbReference>
<protein>
    <recommendedName>
        <fullName evidence="2">Thiamine-monophosphate kinase</fullName>
        <shortName evidence="2">TMP kinase</shortName>
        <shortName evidence="2">Thiamine-phosphate kinase</shortName>
        <ecNumber evidence="2">2.7.4.16</ecNumber>
    </recommendedName>
</protein>
<dbReference type="PANTHER" id="PTHR30270">
    <property type="entry name" value="THIAMINE-MONOPHOSPHATE KINASE"/>
    <property type="match status" value="1"/>
</dbReference>
<dbReference type="InterPro" id="IPR036676">
    <property type="entry name" value="PurM-like_C_sf"/>
</dbReference>
<keyword evidence="2" id="KW-0460">Magnesium</keyword>
<dbReference type="SUPFAM" id="SSF56042">
    <property type="entry name" value="PurM C-terminal domain-like"/>
    <property type="match status" value="1"/>
</dbReference>
<organism evidence="5 6">
    <name type="scientific">Luteimonas galliterrae</name>
    <dbReference type="NCBI Taxonomy" id="2940486"/>
    <lineage>
        <taxon>Bacteria</taxon>
        <taxon>Pseudomonadati</taxon>
        <taxon>Pseudomonadota</taxon>
        <taxon>Gammaproteobacteria</taxon>
        <taxon>Lysobacterales</taxon>
        <taxon>Lysobacteraceae</taxon>
        <taxon>Luteimonas</taxon>
    </lineage>
</organism>
<keyword evidence="2" id="KW-0067">ATP-binding</keyword>
<dbReference type="SUPFAM" id="SSF55326">
    <property type="entry name" value="PurM N-terminal domain-like"/>
    <property type="match status" value="1"/>
</dbReference>
<dbReference type="Gene3D" id="3.30.1330.10">
    <property type="entry name" value="PurM-like, N-terminal domain"/>
    <property type="match status" value="1"/>
</dbReference>
<evidence type="ECO:0000313" key="6">
    <source>
        <dbReference type="Proteomes" id="UP001431217"/>
    </source>
</evidence>
<reference evidence="5 6" key="1">
    <citation type="submission" date="2022-05" db="EMBL/GenBank/DDBJ databases">
        <title>Luteimonas sp. SX5, whole genome shotgun sequencing project.</title>
        <authorList>
            <person name="Zhao G."/>
            <person name="Shen L."/>
        </authorList>
    </citation>
    <scope>NUCLEOTIDE SEQUENCE [LARGE SCALE GENOMIC DNA]</scope>
    <source>
        <strain evidence="5 6">SX5</strain>
    </source>
</reference>
<evidence type="ECO:0000313" key="5">
    <source>
        <dbReference type="EMBL" id="MCL1634579.1"/>
    </source>
</evidence>
<keyword evidence="1 2" id="KW-0784">Thiamine biosynthesis</keyword>
<dbReference type="RefSeq" id="WP_425602511.1">
    <property type="nucleotide sequence ID" value="NZ_JAMBEP010000001.1"/>
</dbReference>
<feature type="binding site" evidence="2">
    <location>
        <position position="85"/>
    </location>
    <ligand>
        <name>Mg(2+)</name>
        <dbReference type="ChEBI" id="CHEBI:18420"/>
        <label>4</label>
    </ligand>
</feature>
<dbReference type="NCBIfam" id="TIGR01379">
    <property type="entry name" value="thiL"/>
    <property type="match status" value="1"/>
</dbReference>
<dbReference type="InterPro" id="IPR006283">
    <property type="entry name" value="ThiL-like"/>
</dbReference>
<dbReference type="PIRSF" id="PIRSF005303">
    <property type="entry name" value="Thiam_monoph_kin"/>
    <property type="match status" value="1"/>
</dbReference>
<accession>A0ABT0MK06</accession>
<feature type="binding site" evidence="2">
    <location>
        <position position="57"/>
    </location>
    <ligand>
        <name>Mg(2+)</name>
        <dbReference type="ChEBI" id="CHEBI:18420"/>
        <label>1</label>
    </ligand>
</feature>
<dbReference type="Pfam" id="PF02769">
    <property type="entry name" value="AIRS_C"/>
    <property type="match status" value="1"/>
</dbReference>
<feature type="binding site" evidence="2">
    <location>
        <position position="132"/>
    </location>
    <ligand>
        <name>Mg(2+)</name>
        <dbReference type="ChEBI" id="CHEBI:18420"/>
        <label>1</label>
    </ligand>
</feature>
<dbReference type="Pfam" id="PF00586">
    <property type="entry name" value="AIRS"/>
    <property type="match status" value="1"/>
</dbReference>
<comment type="pathway">
    <text evidence="2">Cofactor biosynthesis; thiamine diphosphate biosynthesis; thiamine diphosphate from thiamine phosphate: step 1/1.</text>
</comment>
<feature type="binding site" evidence="2">
    <location>
        <position position="57"/>
    </location>
    <ligand>
        <name>Mg(2+)</name>
        <dbReference type="ChEBI" id="CHEBI:18420"/>
        <label>2</label>
    </ligand>
</feature>
<feature type="domain" description="PurM-like C-terminal" evidence="4">
    <location>
        <begin position="160"/>
        <end position="308"/>
    </location>
</feature>
<feature type="binding site" evidence="2">
    <location>
        <position position="64"/>
    </location>
    <ligand>
        <name>substrate</name>
    </ligand>
</feature>
<comment type="function">
    <text evidence="2">Catalyzes the ATP-dependent phosphorylation of thiamine-monophosphate (TMP) to form thiamine-pyrophosphate (TPP), the active form of vitamin B1.</text>
</comment>
<dbReference type="Proteomes" id="UP001431217">
    <property type="component" value="Unassembled WGS sequence"/>
</dbReference>
<feature type="binding site" evidence="2">
    <location>
        <position position="268"/>
    </location>
    <ligand>
        <name>substrate</name>
    </ligand>
</feature>
<dbReference type="HAMAP" id="MF_02128">
    <property type="entry name" value="TMP_kinase"/>
    <property type="match status" value="1"/>
</dbReference>
<feature type="binding site" evidence="2">
    <location>
        <position position="85"/>
    </location>
    <ligand>
        <name>Mg(2+)</name>
        <dbReference type="ChEBI" id="CHEBI:18420"/>
        <label>2</label>
    </ligand>
</feature>
<comment type="similarity">
    <text evidence="2">Belongs to the thiamine-monophosphate kinase family.</text>
</comment>
<keyword evidence="6" id="KW-1185">Reference proteome</keyword>
<feature type="binding site" evidence="2">
    <location>
        <position position="324"/>
    </location>
    <ligand>
        <name>substrate</name>
    </ligand>
</feature>
<feature type="binding site" evidence="2">
    <location>
        <position position="220"/>
    </location>
    <ligand>
        <name>Mg(2+)</name>
        <dbReference type="ChEBI" id="CHEBI:18420"/>
        <label>5</label>
    </ligand>
</feature>
<gene>
    <name evidence="2 5" type="primary">thiL</name>
    <name evidence="5" type="ORF">M2650_08045</name>
</gene>
<dbReference type="InterPro" id="IPR036921">
    <property type="entry name" value="PurM-like_N_sf"/>
</dbReference>
<evidence type="ECO:0000259" key="3">
    <source>
        <dbReference type="Pfam" id="PF00586"/>
    </source>
</evidence>
<dbReference type="EC" id="2.7.4.16" evidence="2"/>
<comment type="caution">
    <text evidence="2">Lacks conserved residue(s) required for the propagation of feature annotation.</text>
</comment>
<dbReference type="Gene3D" id="3.90.650.10">
    <property type="entry name" value="PurM-like C-terminal domain"/>
    <property type="match status" value="1"/>
</dbReference>
<feature type="binding site" evidence="2">
    <location>
        <position position="219"/>
    </location>
    <ligand>
        <name>ATP</name>
        <dbReference type="ChEBI" id="CHEBI:30616"/>
    </ligand>
</feature>